<evidence type="ECO:0000313" key="3">
    <source>
        <dbReference type="EMBL" id="CAH8312262.1"/>
    </source>
</evidence>
<dbReference type="AlphaFoldDB" id="A0ABC8JBN5"/>
<evidence type="ECO:0000256" key="1">
    <source>
        <dbReference type="SAM" id="MobiDB-lite"/>
    </source>
</evidence>
<sequence length="301" mass="33343">MEVPMINIIRDFEVGMSSINDPSFLSRSVAVSGLIHQAYGFWKWGALIIAFLAYFTNFITRLKSLVVRLRKIDVSISPPTLFDDYDSDSDVSCSSSVSSDNDEDDDQEDDDEDEDEKDVDFIYNKGWVNGGFRVKGSDYYGNNNDQGQNGNFNCFNGSFGDLFSWPDLGGIGSSGVVKLWDHMDIDGGDHDGDGDGRRSNVVAAPSFFLTAEKRGRDAVKVEACDPRVGFRMPALLAEWRQPGRFLGNIVGVDVGGVEKLYVRDDVSGKVAVGDLRKFNGVLTECDGETWWDADGFVEEKR</sequence>
<comment type="caution">
    <text evidence="3">The sequence shown here is derived from an EMBL/GenBank/DDBJ whole genome shotgun (WGS) entry which is preliminary data.</text>
</comment>
<accession>A0ABC8JBN5</accession>
<keyword evidence="2" id="KW-0472">Membrane</keyword>
<reference evidence="3 4" key="1">
    <citation type="submission" date="2022-03" db="EMBL/GenBank/DDBJ databases">
        <authorList>
            <person name="Macdonald S."/>
            <person name="Ahmed S."/>
            <person name="Newling K."/>
        </authorList>
    </citation>
    <scope>NUCLEOTIDE SEQUENCE [LARGE SCALE GENOMIC DNA]</scope>
</reference>
<dbReference type="Proteomes" id="UP001642260">
    <property type="component" value="Unassembled WGS sequence"/>
</dbReference>
<gene>
    <name evidence="3" type="ORF">ERUC_LOCUS6162</name>
</gene>
<feature type="compositionally biased region" description="Acidic residues" evidence="1">
    <location>
        <begin position="100"/>
        <end position="116"/>
    </location>
</feature>
<keyword evidence="2" id="KW-1133">Transmembrane helix</keyword>
<evidence type="ECO:0000256" key="2">
    <source>
        <dbReference type="SAM" id="Phobius"/>
    </source>
</evidence>
<evidence type="ECO:0008006" key="5">
    <source>
        <dbReference type="Google" id="ProtNLM"/>
    </source>
</evidence>
<dbReference type="PANTHER" id="PTHR36715">
    <property type="entry name" value="BNAANNG41370D PROTEIN"/>
    <property type="match status" value="1"/>
</dbReference>
<feature type="compositionally biased region" description="Low complexity" evidence="1">
    <location>
        <begin position="90"/>
        <end position="99"/>
    </location>
</feature>
<keyword evidence="2" id="KW-0812">Transmembrane</keyword>
<dbReference type="PANTHER" id="PTHR36715:SF4">
    <property type="entry name" value="(RAPE) HYPOTHETICAL PROTEIN"/>
    <property type="match status" value="1"/>
</dbReference>
<feature type="transmembrane region" description="Helical" evidence="2">
    <location>
        <begin position="41"/>
        <end position="60"/>
    </location>
</feature>
<evidence type="ECO:0000313" key="4">
    <source>
        <dbReference type="Proteomes" id="UP001642260"/>
    </source>
</evidence>
<proteinExistence type="predicted"/>
<organism evidence="3 4">
    <name type="scientific">Eruca vesicaria subsp. sativa</name>
    <name type="common">Garden rocket</name>
    <name type="synonym">Eruca sativa</name>
    <dbReference type="NCBI Taxonomy" id="29727"/>
    <lineage>
        <taxon>Eukaryota</taxon>
        <taxon>Viridiplantae</taxon>
        <taxon>Streptophyta</taxon>
        <taxon>Embryophyta</taxon>
        <taxon>Tracheophyta</taxon>
        <taxon>Spermatophyta</taxon>
        <taxon>Magnoliopsida</taxon>
        <taxon>eudicotyledons</taxon>
        <taxon>Gunneridae</taxon>
        <taxon>Pentapetalae</taxon>
        <taxon>rosids</taxon>
        <taxon>malvids</taxon>
        <taxon>Brassicales</taxon>
        <taxon>Brassicaceae</taxon>
        <taxon>Brassiceae</taxon>
        <taxon>Eruca</taxon>
    </lineage>
</organism>
<feature type="region of interest" description="Disordered" evidence="1">
    <location>
        <begin position="87"/>
        <end position="116"/>
    </location>
</feature>
<name>A0ABC8JBN5_ERUVS</name>
<dbReference type="EMBL" id="CAKOAT010074821">
    <property type="protein sequence ID" value="CAH8312262.1"/>
    <property type="molecule type" value="Genomic_DNA"/>
</dbReference>
<protein>
    <recommendedName>
        <fullName evidence="5">Transmembrane protein</fullName>
    </recommendedName>
</protein>
<keyword evidence="4" id="KW-1185">Reference proteome</keyword>